<dbReference type="Proteomes" id="UP001431235">
    <property type="component" value="Unassembled WGS sequence"/>
</dbReference>
<name>A0ABT0SFJ6_9GAMM</name>
<evidence type="ECO:0000313" key="1">
    <source>
        <dbReference type="EMBL" id="MCL7714090.1"/>
    </source>
</evidence>
<protein>
    <submittedName>
        <fullName evidence="1">Uncharacterized protein</fullName>
    </submittedName>
</protein>
<organism evidence="1 2">
    <name type="scientific">Stenotrophomonas mori</name>
    <dbReference type="NCBI Taxonomy" id="2871096"/>
    <lineage>
        <taxon>Bacteria</taxon>
        <taxon>Pseudomonadati</taxon>
        <taxon>Pseudomonadota</taxon>
        <taxon>Gammaproteobacteria</taxon>
        <taxon>Lysobacterales</taxon>
        <taxon>Lysobacteraceae</taxon>
        <taxon>Stenotrophomonas</taxon>
    </lineage>
</organism>
<dbReference type="RefSeq" id="WP_250062621.1">
    <property type="nucleotide sequence ID" value="NZ_JAIKTS010000001.1"/>
</dbReference>
<comment type="caution">
    <text evidence="1">The sequence shown here is derived from an EMBL/GenBank/DDBJ whole genome shotgun (WGS) entry which is preliminary data.</text>
</comment>
<accession>A0ABT0SFJ6</accession>
<sequence>MNHHDVQRKNLAETHGKEAVEAIEKNLLEELVALGFLTPCNNSSGTGCDSSRCGPGQTCRPYQNNNCFCTNA</sequence>
<gene>
    <name evidence="1" type="ORF">K5L01_05390</name>
</gene>
<dbReference type="EMBL" id="JAIKTS010000001">
    <property type="protein sequence ID" value="MCL7714090.1"/>
    <property type="molecule type" value="Genomic_DNA"/>
</dbReference>
<evidence type="ECO:0000313" key="2">
    <source>
        <dbReference type="Proteomes" id="UP001431235"/>
    </source>
</evidence>
<proteinExistence type="predicted"/>
<keyword evidence="2" id="KW-1185">Reference proteome</keyword>
<reference evidence="1 2" key="1">
    <citation type="submission" date="2021-08" db="EMBL/GenBank/DDBJ databases">
        <title>Novel members of of the genus Stenotrophomonas from differernt environment.</title>
        <authorList>
            <person name="Deng Y."/>
        </authorList>
    </citation>
    <scope>NUCLEOTIDE SEQUENCE [LARGE SCALE GENOMIC DNA]</scope>
    <source>
        <strain evidence="1 2">CPCC 101365</strain>
    </source>
</reference>